<dbReference type="EMBL" id="MIJZ01000013">
    <property type="protein sequence ID" value="OEG11719.1"/>
    <property type="molecule type" value="Genomic_DNA"/>
</dbReference>
<protein>
    <submittedName>
        <fullName evidence="1">Uncharacterized protein</fullName>
    </submittedName>
</protein>
<keyword evidence="2" id="KW-1185">Reference proteome</keyword>
<comment type="caution">
    <text evidence="1">The sequence shown here is derived from an EMBL/GenBank/DDBJ whole genome shotgun (WGS) entry which is preliminary data.</text>
</comment>
<organism evidence="1 2">
    <name type="scientific">Enterococcus ureasiticus</name>
    <dbReference type="NCBI Taxonomy" id="903984"/>
    <lineage>
        <taxon>Bacteria</taxon>
        <taxon>Bacillati</taxon>
        <taxon>Bacillota</taxon>
        <taxon>Bacilli</taxon>
        <taxon>Lactobacillales</taxon>
        <taxon>Enterococcaceae</taxon>
        <taxon>Enterococcus</taxon>
    </lineage>
</organism>
<name>A0A1E5GGC2_9ENTE</name>
<reference evidence="2" key="1">
    <citation type="submission" date="2016-09" db="EMBL/GenBank/DDBJ databases">
        <authorList>
            <person name="Gulvik C.A."/>
        </authorList>
    </citation>
    <scope>NUCLEOTIDE SEQUENCE [LARGE SCALE GENOMIC DNA]</scope>
    <source>
        <strain evidence="2">DSM 23328</strain>
    </source>
</reference>
<proteinExistence type="predicted"/>
<sequence>MVNIEDTFILYGIDTLKWIPSFSKNFEQRSNGLDYYGRTYLDSEGITVLKGIIGGWLQIFKYAPVQIELTSDYDIDNGKFNSVIIDKEYLLTQLQNLFDLCDSALKKDYILVHFGI</sequence>
<dbReference type="AlphaFoldDB" id="A0A1E5GGC2"/>
<gene>
    <name evidence="1" type="ORF">BCR21_09855</name>
</gene>
<evidence type="ECO:0000313" key="1">
    <source>
        <dbReference type="EMBL" id="OEG11719.1"/>
    </source>
</evidence>
<accession>A0A1E5GGC2</accession>
<dbReference type="STRING" id="903984.BCR21_09855"/>
<evidence type="ECO:0000313" key="2">
    <source>
        <dbReference type="Proteomes" id="UP000094068"/>
    </source>
</evidence>
<dbReference type="Proteomes" id="UP000094068">
    <property type="component" value="Unassembled WGS sequence"/>
</dbReference>